<evidence type="ECO:0000313" key="1">
    <source>
        <dbReference type="EMBL" id="BAN74762.1"/>
    </source>
</evidence>
<gene>
    <name evidence="1" type="ORF">LBCZ_1594</name>
</gene>
<proteinExistence type="predicted"/>
<reference evidence="1 2" key="1">
    <citation type="journal article" date="2013" name="PLoS ONE">
        <title>Genomic Adaptation of the Lactobacillus casei Group.</title>
        <authorList>
            <person name="Toh H."/>
            <person name="Oshima K."/>
            <person name="Nakano A."/>
            <person name="Takahata M."/>
            <person name="Murakami M."/>
            <person name="Takaki T."/>
            <person name="Nishiyama H."/>
            <person name="Igimi S."/>
            <person name="Hattori M."/>
            <person name="Morita H."/>
        </authorList>
    </citation>
    <scope>NUCLEOTIDE SEQUENCE [LARGE SCALE GENOMIC DNA]</scope>
    <source>
        <strain evidence="1 2">ATCC 393</strain>
    </source>
</reference>
<dbReference type="Proteomes" id="UP000015560">
    <property type="component" value="Chromosome"/>
</dbReference>
<evidence type="ECO:0000313" key="2">
    <source>
        <dbReference type="Proteomes" id="UP000015560"/>
    </source>
</evidence>
<organism evidence="1 2">
    <name type="scientific">Lacticaseibacillus casei DSM 20011 = JCM 1134 = ATCC 393</name>
    <dbReference type="NCBI Taxonomy" id="1423732"/>
    <lineage>
        <taxon>Bacteria</taxon>
        <taxon>Bacillati</taxon>
        <taxon>Bacillota</taxon>
        <taxon>Bacilli</taxon>
        <taxon>Lactobacillales</taxon>
        <taxon>Lactobacillaceae</taxon>
        <taxon>Lacticaseibacillus</taxon>
    </lineage>
</organism>
<protein>
    <submittedName>
        <fullName evidence="1">Uncharacterized protein</fullName>
    </submittedName>
</protein>
<dbReference type="AlphaFoldDB" id="A0AAD1AS12"/>
<name>A0AAD1AS12_LACCA</name>
<dbReference type="RefSeq" id="WP_025013345.1">
    <property type="nucleotide sequence ID" value="NZ_AP012544.1"/>
</dbReference>
<accession>A0AAD1AS12</accession>
<sequence length="60" mass="6919">MQTTQRLGLSLMLLGDFETVVFWLKAPSQRSSTIWPEVAEFGTAWNLLPKIFDRSEFTNL</sequence>
<dbReference type="EMBL" id="AP012544">
    <property type="protein sequence ID" value="BAN74762.1"/>
    <property type="molecule type" value="Genomic_DNA"/>
</dbReference>
<dbReference type="GeneID" id="45550149"/>